<evidence type="ECO:0000313" key="1">
    <source>
        <dbReference type="EMBL" id="MFC1851690.1"/>
    </source>
</evidence>
<comment type="caution">
    <text evidence="1">The sequence shown here is derived from an EMBL/GenBank/DDBJ whole genome shotgun (WGS) entry which is preliminary data.</text>
</comment>
<protein>
    <submittedName>
        <fullName evidence="1">CopG family transcriptional regulator</fullName>
    </submittedName>
</protein>
<dbReference type="Proteomes" id="UP001594351">
    <property type="component" value="Unassembled WGS sequence"/>
</dbReference>
<reference evidence="1 2" key="1">
    <citation type="submission" date="2024-09" db="EMBL/GenBank/DDBJ databases">
        <title>Laminarin stimulates single cell rates of sulfate reduction while oxygen inhibits transcriptomic activity in coastal marine sediment.</title>
        <authorList>
            <person name="Lindsay M."/>
            <person name="Orcutt B."/>
            <person name="Emerson D."/>
            <person name="Stepanauskas R."/>
            <person name="D'Angelo T."/>
        </authorList>
    </citation>
    <scope>NUCLEOTIDE SEQUENCE [LARGE SCALE GENOMIC DNA]</scope>
    <source>
        <strain evidence="1">SAG AM-311-K15</strain>
    </source>
</reference>
<accession>A0ABV6YZS4</accession>
<gene>
    <name evidence="1" type="ORF">ACFL27_15985</name>
</gene>
<organism evidence="1 2">
    <name type="scientific">candidate division CSSED10-310 bacterium</name>
    <dbReference type="NCBI Taxonomy" id="2855610"/>
    <lineage>
        <taxon>Bacteria</taxon>
        <taxon>Bacteria division CSSED10-310</taxon>
    </lineage>
</organism>
<dbReference type="EMBL" id="JBHPBY010000216">
    <property type="protein sequence ID" value="MFC1851690.1"/>
    <property type="molecule type" value="Genomic_DNA"/>
</dbReference>
<name>A0ABV6YZS4_UNCC1</name>
<proteinExistence type="predicted"/>
<sequence length="98" mass="10909">MASKKKPEIITFKADETLADILRGIPNRSDFIRKAILAAMESVCPLCMGTGILTPEQRQHFQKFARDHSVQECSTCHASHLVCEVHAGHKPSQDIIHS</sequence>
<evidence type="ECO:0000313" key="2">
    <source>
        <dbReference type="Proteomes" id="UP001594351"/>
    </source>
</evidence>
<keyword evidence="2" id="KW-1185">Reference proteome</keyword>